<keyword evidence="6" id="KW-0547">Nucleotide-binding</keyword>
<evidence type="ECO:0000256" key="1">
    <source>
        <dbReference type="ARBA" id="ARBA00001946"/>
    </source>
</evidence>
<keyword evidence="8" id="KW-0067">ATP-binding</keyword>
<dbReference type="PANTHER" id="PTHR43030">
    <property type="entry name" value="PHOSPHOENOLPYRUVATE SYNTHASE"/>
    <property type="match status" value="1"/>
</dbReference>
<comment type="cofactor">
    <cofactor evidence="1">
        <name>Mg(2+)</name>
        <dbReference type="ChEBI" id="CHEBI:18420"/>
    </cofactor>
</comment>
<comment type="caution">
    <text evidence="12">The sequence shown here is derived from an EMBL/GenBank/DDBJ whole genome shotgun (WGS) entry which is preliminary data.</text>
</comment>
<evidence type="ECO:0000256" key="3">
    <source>
        <dbReference type="ARBA" id="ARBA00021623"/>
    </source>
</evidence>
<dbReference type="AlphaFoldDB" id="A0A1F6VLU4"/>
<reference evidence="12 13" key="1">
    <citation type="journal article" date="2016" name="Nat. Commun.">
        <title>Thousands of microbial genomes shed light on interconnected biogeochemical processes in an aquifer system.</title>
        <authorList>
            <person name="Anantharaman K."/>
            <person name="Brown C.T."/>
            <person name="Hug L.A."/>
            <person name="Sharon I."/>
            <person name="Castelle C.J."/>
            <person name="Probst A.J."/>
            <person name="Thomas B.C."/>
            <person name="Singh A."/>
            <person name="Wilkins M.J."/>
            <person name="Karaoz U."/>
            <person name="Brodie E.L."/>
            <person name="Williams K.H."/>
            <person name="Hubbard S.S."/>
            <person name="Banfield J.F."/>
        </authorList>
    </citation>
    <scope>NUCLEOTIDE SEQUENCE [LARGE SCALE GENOMIC DNA]</scope>
</reference>
<evidence type="ECO:0000256" key="4">
    <source>
        <dbReference type="ARBA" id="ARBA00022679"/>
    </source>
</evidence>
<evidence type="ECO:0000256" key="6">
    <source>
        <dbReference type="ARBA" id="ARBA00022741"/>
    </source>
</evidence>
<dbReference type="Proteomes" id="UP000178059">
    <property type="component" value="Unassembled WGS sequence"/>
</dbReference>
<name>A0A1F6VLU4_9BACT</name>
<dbReference type="Gene3D" id="3.30.470.20">
    <property type="entry name" value="ATP-grasp fold, B domain"/>
    <property type="match status" value="1"/>
</dbReference>
<dbReference type="InterPro" id="IPR006319">
    <property type="entry name" value="PEP_synth"/>
</dbReference>
<dbReference type="Pfam" id="PF01326">
    <property type="entry name" value="PPDK_N"/>
    <property type="match status" value="1"/>
</dbReference>
<dbReference type="InterPro" id="IPR008279">
    <property type="entry name" value="PEP-util_enz_mobile_dom"/>
</dbReference>
<keyword evidence="7" id="KW-0418">Kinase</keyword>
<organism evidence="12 13">
    <name type="scientific">Candidatus Nomurabacteria bacterium RIFCSPHIGHO2_01_FULL_42_16</name>
    <dbReference type="NCBI Taxonomy" id="1801743"/>
    <lineage>
        <taxon>Bacteria</taxon>
        <taxon>Candidatus Nomuraibacteriota</taxon>
    </lineage>
</organism>
<dbReference type="Gene3D" id="3.50.30.10">
    <property type="entry name" value="Phosphohistidine domain"/>
    <property type="match status" value="1"/>
</dbReference>
<dbReference type="InterPro" id="IPR002192">
    <property type="entry name" value="PPDK_AMP/ATP-bd"/>
</dbReference>
<sequence length="650" mass="73400">MVNSERSGIAFSVHPVTEDYNQLIIEAGFGLGEAIVSGSVTPDSYVVEKEPRRIIDVNVNFQNRALYRKAGGGNTWIDLPEAEGSKQILTEKEINELSGIIVGIENHYKFPCDIEWAFESGKFYIVQSRPITTLQPKVEKKEGKEEKQPEISIGDWKLIITRNMSFWHQYLSSVGHSLNTKDFGVKAKNIQLSITVNGTETHLFAKPENMKEYSAAILEAVSSEVKIKTLKNKYKKFAKELLDSLKKCDKNLNVKTWNDFVKNYTRFCAGLFLTSVIGRAGLEKLMQKLKEKGYKDEEIPEVVSIITYPSLHTPLFDSQLGLLEIGALVQKKKINQKTIKKHLEKWLENFGFIPVNFCEEPWSLKDAQKQLSDFLKKDCAKELTYSKKSHKDRVSNAKKIFKEIKDEEISILAKALAEGTYLNEFRKNVFSRVSLGYRKIFSKIAKKGGSSNWRDCFFLTATEMTEVLAGQKTKIKDLMDKRQSVGIVVNDEDKIEFLKDEEEKSFKEYLDLLHGKKSEISKETKIVKGFTANKGKITGIARIILNSADFHKIAQGEILVTTMTSVDFVPIMDKAGAFVTNEGGITSHAAIVSREMNKPCIIGTQNATQVIKDGDMVEVDAERGIVKILERSPEYSRGADNGVVRILEKK</sequence>
<dbReference type="SUPFAM" id="SSF52009">
    <property type="entry name" value="Phosphohistidine domain"/>
    <property type="match status" value="1"/>
</dbReference>
<feature type="domain" description="PEP-utilising enzyme mobile" evidence="10">
    <location>
        <begin position="554"/>
        <end position="624"/>
    </location>
</feature>
<dbReference type="GO" id="GO:0008986">
    <property type="term" value="F:pyruvate, water dikinase activity"/>
    <property type="evidence" value="ECO:0007669"/>
    <property type="project" value="InterPro"/>
</dbReference>
<proteinExistence type="inferred from homology"/>
<dbReference type="InterPro" id="IPR018274">
    <property type="entry name" value="PEP_util_AS"/>
</dbReference>
<evidence type="ECO:0000256" key="2">
    <source>
        <dbReference type="ARBA" id="ARBA00007837"/>
    </source>
</evidence>
<comment type="similarity">
    <text evidence="2">Belongs to the PEP-utilizing enzyme family.</text>
</comment>
<gene>
    <name evidence="12" type="ORF">A2824_01050</name>
</gene>
<dbReference type="STRING" id="1801743.A2824_01050"/>
<dbReference type="InterPro" id="IPR036637">
    <property type="entry name" value="Phosphohistidine_dom_sf"/>
</dbReference>
<dbReference type="PROSITE" id="PS00370">
    <property type="entry name" value="PEP_ENZYMES_PHOS_SITE"/>
    <property type="match status" value="1"/>
</dbReference>
<protein>
    <recommendedName>
        <fullName evidence="3">Phosphoenolpyruvate synthase</fullName>
    </recommendedName>
</protein>
<dbReference type="SUPFAM" id="SSF56059">
    <property type="entry name" value="Glutathione synthetase ATP-binding domain-like"/>
    <property type="match status" value="1"/>
</dbReference>
<dbReference type="GO" id="GO:0005524">
    <property type="term" value="F:ATP binding"/>
    <property type="evidence" value="ECO:0007669"/>
    <property type="project" value="UniProtKB-KW"/>
</dbReference>
<accession>A0A1F6VLU4</accession>
<evidence type="ECO:0000259" key="11">
    <source>
        <dbReference type="Pfam" id="PF01326"/>
    </source>
</evidence>
<dbReference type="GO" id="GO:0046872">
    <property type="term" value="F:metal ion binding"/>
    <property type="evidence" value="ECO:0007669"/>
    <property type="project" value="UniProtKB-KW"/>
</dbReference>
<evidence type="ECO:0000256" key="9">
    <source>
        <dbReference type="ARBA" id="ARBA00022842"/>
    </source>
</evidence>
<evidence type="ECO:0000256" key="8">
    <source>
        <dbReference type="ARBA" id="ARBA00022840"/>
    </source>
</evidence>
<evidence type="ECO:0000259" key="10">
    <source>
        <dbReference type="Pfam" id="PF00391"/>
    </source>
</evidence>
<evidence type="ECO:0000256" key="5">
    <source>
        <dbReference type="ARBA" id="ARBA00022723"/>
    </source>
</evidence>
<evidence type="ECO:0000313" key="13">
    <source>
        <dbReference type="Proteomes" id="UP000178059"/>
    </source>
</evidence>
<evidence type="ECO:0000313" key="12">
    <source>
        <dbReference type="EMBL" id="OGI70650.1"/>
    </source>
</evidence>
<dbReference type="Pfam" id="PF00391">
    <property type="entry name" value="PEP-utilizers"/>
    <property type="match status" value="1"/>
</dbReference>
<keyword evidence="9" id="KW-0460">Magnesium</keyword>
<evidence type="ECO:0000256" key="7">
    <source>
        <dbReference type="ARBA" id="ARBA00022777"/>
    </source>
</evidence>
<dbReference type="PANTHER" id="PTHR43030:SF1">
    <property type="entry name" value="PHOSPHOENOLPYRUVATE SYNTHASE"/>
    <property type="match status" value="1"/>
</dbReference>
<dbReference type="EMBL" id="MFTT01000001">
    <property type="protein sequence ID" value="OGI70650.1"/>
    <property type="molecule type" value="Genomic_DNA"/>
</dbReference>
<keyword evidence="5" id="KW-0479">Metal-binding</keyword>
<keyword evidence="4" id="KW-0808">Transferase</keyword>
<feature type="domain" description="Pyruvate phosphate dikinase AMP/ATP-binding" evidence="11">
    <location>
        <begin position="1"/>
        <end position="147"/>
    </location>
</feature>